<dbReference type="CDD" id="cd00821">
    <property type="entry name" value="PH"/>
    <property type="match status" value="1"/>
</dbReference>
<protein>
    <recommendedName>
        <fullName evidence="1">PH domain-containing protein</fullName>
    </recommendedName>
</protein>
<feature type="domain" description="PH" evidence="1">
    <location>
        <begin position="7"/>
        <end position="105"/>
    </location>
</feature>
<sequence length="313" mass="35280">MEPNTVVVMQEGILDIAKKSSLHGLKFKTCYARLVHGAIYIYKTQHDDNFKCVDIEFALLDTNQNATTRPNTFAVRNSSNKVIYLSSNSSSEFTQWSEKVKECLGKKNNAGAPIVVGNGEVKREGRTDVLFRAKKNISGKIAASGVGKSGLKKLIPEEGRDLISSVKKIIKRVSNEEKANEIEKNIIKILVKVFFQIDNKTIEIQEFAKVDKALREAFNQLDRAFRFYGVKKGTDLLPIFDKSAAALKEAENEAVTLFSPYLRPHNLQKLKSTFAFLGSADFFIKVWDDMEIEDDLFLLISALNKYTQIEIIN</sequence>
<dbReference type="InterPro" id="IPR001849">
    <property type="entry name" value="PH_domain"/>
</dbReference>
<dbReference type="Pfam" id="PF00169">
    <property type="entry name" value="PH"/>
    <property type="match status" value="1"/>
</dbReference>
<evidence type="ECO:0000313" key="2">
    <source>
        <dbReference type="EMBL" id="EGG21978.1"/>
    </source>
</evidence>
<keyword evidence="3" id="KW-1185">Reference proteome</keyword>
<dbReference type="EMBL" id="GL883010">
    <property type="protein sequence ID" value="EGG21978.1"/>
    <property type="molecule type" value="Genomic_DNA"/>
</dbReference>
<dbReference type="GO" id="GO:0032795">
    <property type="term" value="F:heterotrimeric G-protein binding"/>
    <property type="evidence" value="ECO:0007669"/>
    <property type="project" value="EnsemblProtists"/>
</dbReference>
<dbReference type="InterPro" id="IPR011993">
    <property type="entry name" value="PH-like_dom_sf"/>
</dbReference>
<dbReference type="GO" id="GO:0005829">
    <property type="term" value="C:cytosol"/>
    <property type="evidence" value="ECO:0007669"/>
    <property type="project" value="EnsemblProtists"/>
</dbReference>
<evidence type="ECO:0000259" key="1">
    <source>
        <dbReference type="PROSITE" id="PS50003"/>
    </source>
</evidence>
<proteinExistence type="predicted"/>
<dbReference type="RefSeq" id="XP_004359829.1">
    <property type="nucleotide sequence ID" value="XM_004359772.1"/>
</dbReference>
<dbReference type="GO" id="GO:0061951">
    <property type="term" value="P:establishment of protein localization to plasma membrane"/>
    <property type="evidence" value="ECO:0007669"/>
    <property type="project" value="EnsemblProtists"/>
</dbReference>
<dbReference type="SUPFAM" id="SSF50729">
    <property type="entry name" value="PH domain-like"/>
    <property type="match status" value="1"/>
</dbReference>
<dbReference type="PROSITE" id="PS50003">
    <property type="entry name" value="PH_DOMAIN"/>
    <property type="match status" value="1"/>
</dbReference>
<dbReference type="STRING" id="1054147.F4PV70"/>
<gene>
    <name evidence="2" type="ORF">DFA_01864</name>
</gene>
<dbReference type="GO" id="GO:0031683">
    <property type="term" value="F:G-protein beta/gamma-subunit complex binding"/>
    <property type="evidence" value="ECO:0007669"/>
    <property type="project" value="EnsemblProtists"/>
</dbReference>
<dbReference type="KEGG" id="dfa:DFA_01864"/>
<dbReference type="InterPro" id="IPR038355">
    <property type="entry name" value="TNFAIP8_sf"/>
</dbReference>
<organism evidence="2 3">
    <name type="scientific">Cavenderia fasciculata</name>
    <name type="common">Slime mold</name>
    <name type="synonym">Dictyostelium fasciculatum</name>
    <dbReference type="NCBI Taxonomy" id="261658"/>
    <lineage>
        <taxon>Eukaryota</taxon>
        <taxon>Amoebozoa</taxon>
        <taxon>Evosea</taxon>
        <taxon>Eumycetozoa</taxon>
        <taxon>Dictyostelia</taxon>
        <taxon>Acytosteliales</taxon>
        <taxon>Cavenderiaceae</taxon>
        <taxon>Cavenderia</taxon>
    </lineage>
</organism>
<dbReference type="Gene3D" id="2.30.29.30">
    <property type="entry name" value="Pleckstrin-homology domain (PH domain)/Phosphotyrosine-binding domain (PTB)"/>
    <property type="match status" value="1"/>
</dbReference>
<dbReference type="SMART" id="SM00233">
    <property type="entry name" value="PH"/>
    <property type="match status" value="1"/>
</dbReference>
<dbReference type="OMA" id="AFRFYGV"/>
<dbReference type="GO" id="GO:0051020">
    <property type="term" value="F:GTPase binding"/>
    <property type="evidence" value="ECO:0007669"/>
    <property type="project" value="EnsemblProtists"/>
</dbReference>
<dbReference type="Pfam" id="PF05527">
    <property type="entry name" value="TNFAIP8"/>
    <property type="match status" value="1"/>
</dbReference>
<reference evidence="3" key="1">
    <citation type="journal article" date="2011" name="Genome Res.">
        <title>Phylogeny-wide analysis of social amoeba genomes highlights ancient origins for complex intercellular communication.</title>
        <authorList>
            <person name="Heidel A.J."/>
            <person name="Lawal H.M."/>
            <person name="Felder M."/>
            <person name="Schilde C."/>
            <person name="Helps N.R."/>
            <person name="Tunggal B."/>
            <person name="Rivero F."/>
            <person name="John U."/>
            <person name="Schleicher M."/>
            <person name="Eichinger L."/>
            <person name="Platzer M."/>
            <person name="Noegel A.A."/>
            <person name="Schaap P."/>
            <person name="Gloeckner G."/>
        </authorList>
    </citation>
    <scope>NUCLEOTIDE SEQUENCE [LARGE SCALE GENOMIC DNA]</scope>
    <source>
        <strain evidence="3">SH3</strain>
    </source>
</reference>
<name>F4PV70_CACFS</name>
<dbReference type="OrthoDB" id="15236at2759"/>
<dbReference type="InterPro" id="IPR008477">
    <property type="entry name" value="TNFAIP8-like"/>
</dbReference>
<accession>F4PV70</accession>
<dbReference type="Gene3D" id="1.20.1440.160">
    <property type="entry name" value="Tumor necrosis factor alpha-induced protein 8-like"/>
    <property type="match status" value="1"/>
</dbReference>
<dbReference type="GO" id="GO:0043327">
    <property type="term" value="P:chemotaxis to cAMP"/>
    <property type="evidence" value="ECO:0007669"/>
    <property type="project" value="EnsemblProtists"/>
</dbReference>
<dbReference type="GeneID" id="14874193"/>
<evidence type="ECO:0000313" key="3">
    <source>
        <dbReference type="Proteomes" id="UP000007797"/>
    </source>
</evidence>
<dbReference type="AlphaFoldDB" id="F4PV70"/>
<dbReference type="Proteomes" id="UP000007797">
    <property type="component" value="Unassembled WGS sequence"/>
</dbReference>